<organism evidence="2 3">
    <name type="scientific">Hydnomerulius pinastri MD-312</name>
    <dbReference type="NCBI Taxonomy" id="994086"/>
    <lineage>
        <taxon>Eukaryota</taxon>
        <taxon>Fungi</taxon>
        <taxon>Dikarya</taxon>
        <taxon>Basidiomycota</taxon>
        <taxon>Agaricomycotina</taxon>
        <taxon>Agaricomycetes</taxon>
        <taxon>Agaricomycetidae</taxon>
        <taxon>Boletales</taxon>
        <taxon>Boletales incertae sedis</taxon>
        <taxon>Leucogyrophana</taxon>
    </lineage>
</organism>
<dbReference type="AlphaFoldDB" id="A0A0C9WED4"/>
<reference evidence="2 3" key="1">
    <citation type="submission" date="2014-04" db="EMBL/GenBank/DDBJ databases">
        <title>Evolutionary Origins and Diversification of the Mycorrhizal Mutualists.</title>
        <authorList>
            <consortium name="DOE Joint Genome Institute"/>
            <consortium name="Mycorrhizal Genomics Consortium"/>
            <person name="Kohler A."/>
            <person name="Kuo A."/>
            <person name="Nagy L.G."/>
            <person name="Floudas D."/>
            <person name="Copeland A."/>
            <person name="Barry K.W."/>
            <person name="Cichocki N."/>
            <person name="Veneault-Fourrey C."/>
            <person name="LaButti K."/>
            <person name="Lindquist E.A."/>
            <person name="Lipzen A."/>
            <person name="Lundell T."/>
            <person name="Morin E."/>
            <person name="Murat C."/>
            <person name="Riley R."/>
            <person name="Ohm R."/>
            <person name="Sun H."/>
            <person name="Tunlid A."/>
            <person name="Henrissat B."/>
            <person name="Grigoriev I.V."/>
            <person name="Hibbett D.S."/>
            <person name="Martin F."/>
        </authorList>
    </citation>
    <scope>NUCLEOTIDE SEQUENCE [LARGE SCALE GENOMIC DNA]</scope>
    <source>
        <strain evidence="2 3">MD-312</strain>
    </source>
</reference>
<evidence type="ECO:0000313" key="3">
    <source>
        <dbReference type="Proteomes" id="UP000053820"/>
    </source>
</evidence>
<proteinExistence type="predicted"/>
<dbReference type="HOGENOM" id="CLU_000288_138_1_1"/>
<sequence length="503" mass="57963">MPTWISFTRGYLKGNGQSLASQTEPEADMLRQSLYDALDQYIYNELPYRLIYIPKMKIVTRGEARAILWPEIQAIAHEEIKALFQIETIRTQAQSLRQFIRERVKYAALSHRWFDDAEEPTFQNFSLRETRALAGYKKLAKFCEKARKDYGCVLAWADTCCIDKTSSSELDEAIRSMFRWYSNSLVCIAYLEDSSTLADFEDEVWFTRGWTLQELLAPTILKFYGKGWLPISNSPNDKTDASVMSMVSRVTKIPRDDLATYIPGTQRAREKMRWASTRRTTRIEDIAYSLIGIFDVGITVAYGEGARAFYRLMVEIVQNCYEWDIFLFDGAISAYHFTLPESPRAYHDLPSSWTQLNKTQPRGNKWFTLSKRGLHLRLLLVDIDPIPHTISGNWVASIAVNSTPSHPDTFDHALARITVAAVRVTELGPDVYHYAIGIVDFERSAHEGEGQLLRGRDYFCFLTRRRAGYESWEAVETVDPTIVRCRQDLHNQQISTVIATERW</sequence>
<name>A0A0C9WED4_9AGAM</name>
<dbReference type="Proteomes" id="UP000053820">
    <property type="component" value="Unassembled WGS sequence"/>
</dbReference>
<protein>
    <recommendedName>
        <fullName evidence="1">Heterokaryon incompatibility domain-containing protein</fullName>
    </recommendedName>
</protein>
<dbReference type="PANTHER" id="PTHR10622:SF10">
    <property type="entry name" value="HET DOMAIN-CONTAINING PROTEIN"/>
    <property type="match status" value="1"/>
</dbReference>
<dbReference type="EMBL" id="KN839849">
    <property type="protein sequence ID" value="KIJ63846.1"/>
    <property type="molecule type" value="Genomic_DNA"/>
</dbReference>
<evidence type="ECO:0000259" key="1">
    <source>
        <dbReference type="Pfam" id="PF06985"/>
    </source>
</evidence>
<feature type="domain" description="Heterokaryon incompatibility" evidence="1">
    <location>
        <begin position="106"/>
        <end position="196"/>
    </location>
</feature>
<accession>A0A0C9WED4</accession>
<dbReference type="PANTHER" id="PTHR10622">
    <property type="entry name" value="HET DOMAIN-CONTAINING PROTEIN"/>
    <property type="match status" value="1"/>
</dbReference>
<evidence type="ECO:0000313" key="2">
    <source>
        <dbReference type="EMBL" id="KIJ63846.1"/>
    </source>
</evidence>
<keyword evidence="3" id="KW-1185">Reference proteome</keyword>
<gene>
    <name evidence="2" type="ORF">HYDPIDRAFT_29196</name>
</gene>
<dbReference type="InterPro" id="IPR010730">
    <property type="entry name" value="HET"/>
</dbReference>
<dbReference type="Pfam" id="PF06985">
    <property type="entry name" value="HET"/>
    <property type="match status" value="1"/>
</dbReference>
<dbReference type="OrthoDB" id="2672145at2759"/>